<dbReference type="Gene3D" id="3.50.30.30">
    <property type="match status" value="1"/>
</dbReference>
<dbReference type="PANTHER" id="PTHR22702:SF1">
    <property type="entry name" value="PROTEASE-ASSOCIATED DOMAIN-CONTAINING PROTEIN 1"/>
    <property type="match status" value="1"/>
</dbReference>
<keyword evidence="2" id="KW-0325">Glycoprotein</keyword>
<proteinExistence type="predicted"/>
<evidence type="ECO:0000259" key="3">
    <source>
        <dbReference type="Pfam" id="PF02225"/>
    </source>
</evidence>
<keyword evidence="1" id="KW-0732">Signal</keyword>
<reference evidence="4" key="1">
    <citation type="submission" date="2018-05" db="EMBL/GenBank/DDBJ databases">
        <authorList>
            <person name="Lanie J.A."/>
            <person name="Ng W.-L."/>
            <person name="Kazmierczak K.M."/>
            <person name="Andrzejewski T.M."/>
            <person name="Davidsen T.M."/>
            <person name="Wayne K.J."/>
            <person name="Tettelin H."/>
            <person name="Glass J.I."/>
            <person name="Rusch D."/>
            <person name="Podicherti R."/>
            <person name="Tsui H.-C.T."/>
            <person name="Winkler M.E."/>
        </authorList>
    </citation>
    <scope>NUCLEOTIDE SEQUENCE</scope>
</reference>
<dbReference type="CDD" id="cd04818">
    <property type="entry name" value="PA_subtilisin_1"/>
    <property type="match status" value="1"/>
</dbReference>
<organism evidence="4">
    <name type="scientific">marine metagenome</name>
    <dbReference type="NCBI Taxonomy" id="408172"/>
    <lineage>
        <taxon>unclassified sequences</taxon>
        <taxon>metagenomes</taxon>
        <taxon>ecological metagenomes</taxon>
    </lineage>
</organism>
<name>A0A382WL80_9ZZZZ</name>
<protein>
    <recommendedName>
        <fullName evidence="3">PA domain-containing protein</fullName>
    </recommendedName>
</protein>
<dbReference type="InterPro" id="IPR003137">
    <property type="entry name" value="PA_domain"/>
</dbReference>
<dbReference type="PANTHER" id="PTHR22702">
    <property type="entry name" value="PROTEASE-ASSOCIATED DOMAIN-CONTAINING PROTEIN"/>
    <property type="match status" value="1"/>
</dbReference>
<gene>
    <name evidence="4" type="ORF">METZ01_LOCUS412396</name>
</gene>
<evidence type="ECO:0000256" key="2">
    <source>
        <dbReference type="ARBA" id="ARBA00023180"/>
    </source>
</evidence>
<dbReference type="Pfam" id="PF02225">
    <property type="entry name" value="PA"/>
    <property type="match status" value="1"/>
</dbReference>
<feature type="domain" description="PA" evidence="3">
    <location>
        <begin position="116"/>
        <end position="173"/>
    </location>
</feature>
<evidence type="ECO:0000256" key="1">
    <source>
        <dbReference type="ARBA" id="ARBA00022729"/>
    </source>
</evidence>
<dbReference type="AlphaFoldDB" id="A0A382WL80"/>
<dbReference type="EMBL" id="UINC01160732">
    <property type="protein sequence ID" value="SVD59542.1"/>
    <property type="molecule type" value="Genomic_DNA"/>
</dbReference>
<dbReference type="SUPFAM" id="SSF52025">
    <property type="entry name" value="PA domain"/>
    <property type="match status" value="1"/>
</dbReference>
<feature type="non-terminal residue" evidence="4">
    <location>
        <position position="1"/>
    </location>
</feature>
<dbReference type="InterPro" id="IPR046450">
    <property type="entry name" value="PA_dom_sf"/>
</dbReference>
<accession>A0A382WL80</accession>
<evidence type="ECO:0000313" key="4">
    <source>
        <dbReference type="EMBL" id="SVD59542.1"/>
    </source>
</evidence>
<sequence length="173" mass="18417">MRKTLNPYMESFRRIAITVVVFVLAGSASLNAQGVALSTSKAKYTAGESIKVNFAGGPGNPADWIALYRPGTTPGGEWNTVEVISPPVIREDELGYLYQMVEATFAKKLAPAGNEVAGQVVYADPPDACKDLKNAEAIKGNIALVDRGSCNFLDKVQRAEMAGARAVIVVNNV</sequence>
<feature type="non-terminal residue" evidence="4">
    <location>
        <position position="173"/>
    </location>
</feature>